<keyword evidence="2" id="KW-1185">Reference proteome</keyword>
<sequence>MIPGLVDWQQTGFIAGRDIIENVLSLRLAQEWAQGTGMADDNINMIKGLVAGGQSLVHVKGSFTKDFAVRRGVRQGCPLAPLSDPKP</sequence>
<gene>
    <name evidence="1" type="ORF">R1sor_015172</name>
</gene>
<proteinExistence type="predicted"/>
<dbReference type="Proteomes" id="UP001633002">
    <property type="component" value="Unassembled WGS sequence"/>
</dbReference>
<accession>A0ABD3HBI4</accession>
<evidence type="ECO:0000313" key="2">
    <source>
        <dbReference type="Proteomes" id="UP001633002"/>
    </source>
</evidence>
<protein>
    <recommendedName>
        <fullName evidence="3">Reverse transcriptase</fullName>
    </recommendedName>
</protein>
<dbReference type="EMBL" id="JBJQOH010000004">
    <property type="protein sequence ID" value="KAL3688863.1"/>
    <property type="molecule type" value="Genomic_DNA"/>
</dbReference>
<comment type="caution">
    <text evidence="1">The sequence shown here is derived from an EMBL/GenBank/DDBJ whole genome shotgun (WGS) entry which is preliminary data.</text>
</comment>
<name>A0ABD3HBI4_9MARC</name>
<dbReference type="AlphaFoldDB" id="A0ABD3HBI4"/>
<evidence type="ECO:0000313" key="1">
    <source>
        <dbReference type="EMBL" id="KAL3688863.1"/>
    </source>
</evidence>
<evidence type="ECO:0008006" key="3">
    <source>
        <dbReference type="Google" id="ProtNLM"/>
    </source>
</evidence>
<organism evidence="1 2">
    <name type="scientific">Riccia sorocarpa</name>
    <dbReference type="NCBI Taxonomy" id="122646"/>
    <lineage>
        <taxon>Eukaryota</taxon>
        <taxon>Viridiplantae</taxon>
        <taxon>Streptophyta</taxon>
        <taxon>Embryophyta</taxon>
        <taxon>Marchantiophyta</taxon>
        <taxon>Marchantiopsida</taxon>
        <taxon>Marchantiidae</taxon>
        <taxon>Marchantiales</taxon>
        <taxon>Ricciaceae</taxon>
        <taxon>Riccia</taxon>
    </lineage>
</organism>
<reference evidence="1 2" key="1">
    <citation type="submission" date="2024-09" db="EMBL/GenBank/DDBJ databases">
        <title>Chromosome-scale assembly of Riccia sorocarpa.</title>
        <authorList>
            <person name="Paukszto L."/>
        </authorList>
    </citation>
    <scope>NUCLEOTIDE SEQUENCE [LARGE SCALE GENOMIC DNA]</scope>
    <source>
        <strain evidence="1">LP-2024</strain>
        <tissue evidence="1">Aerial parts of the thallus</tissue>
    </source>
</reference>